<dbReference type="InterPro" id="IPR051419">
    <property type="entry name" value="Lys/N-term_MeTrsfase_sf"/>
</dbReference>
<keyword evidence="3" id="KW-0808">Transferase</keyword>
<name>A0A8C8H279_ONCTS</name>
<dbReference type="GO" id="GO:0008168">
    <property type="term" value="F:methyltransferase activity"/>
    <property type="evidence" value="ECO:0007669"/>
    <property type="project" value="UniProtKB-KW"/>
</dbReference>
<evidence type="ECO:0000313" key="7">
    <source>
        <dbReference type="Ensembl" id="ENSOTSP00005056644.2"/>
    </source>
</evidence>
<dbReference type="InterPro" id="IPR029063">
    <property type="entry name" value="SAM-dependent_MTases_sf"/>
</dbReference>
<accession>A0A8C8H279</accession>
<evidence type="ECO:0000256" key="5">
    <source>
        <dbReference type="ARBA" id="ARBA00071300"/>
    </source>
</evidence>
<proteinExistence type="inferred from homology"/>
<evidence type="ECO:0000256" key="3">
    <source>
        <dbReference type="ARBA" id="ARBA00022679"/>
    </source>
</evidence>
<evidence type="ECO:0000256" key="1">
    <source>
        <dbReference type="ARBA" id="ARBA00008361"/>
    </source>
</evidence>
<dbReference type="PANTHER" id="PTHR12176">
    <property type="entry name" value="SAM-DEPENDENT METHYLTRANSFERASE SUPERFAMILY PROTEIN"/>
    <property type="match status" value="1"/>
</dbReference>
<protein>
    <recommendedName>
        <fullName evidence="5">eEF1A lysine and N-terminal methyltransferase</fullName>
    </recommendedName>
    <alternativeName>
        <fullName evidence="6">Methyltransferase-like protein 13</fullName>
    </alternativeName>
</protein>
<dbReference type="GO" id="GO:0032259">
    <property type="term" value="P:methylation"/>
    <property type="evidence" value="ECO:0007669"/>
    <property type="project" value="UniProtKB-KW"/>
</dbReference>
<dbReference type="SUPFAM" id="SSF53335">
    <property type="entry name" value="S-adenosyl-L-methionine-dependent methyltransferases"/>
    <property type="match status" value="1"/>
</dbReference>
<organism evidence="7 8">
    <name type="scientific">Oncorhynchus tshawytscha</name>
    <name type="common">Chinook salmon</name>
    <name type="synonym">Salmo tshawytscha</name>
    <dbReference type="NCBI Taxonomy" id="74940"/>
    <lineage>
        <taxon>Eukaryota</taxon>
        <taxon>Metazoa</taxon>
        <taxon>Chordata</taxon>
        <taxon>Craniata</taxon>
        <taxon>Vertebrata</taxon>
        <taxon>Euteleostomi</taxon>
        <taxon>Actinopterygii</taxon>
        <taxon>Neopterygii</taxon>
        <taxon>Teleostei</taxon>
        <taxon>Protacanthopterygii</taxon>
        <taxon>Salmoniformes</taxon>
        <taxon>Salmonidae</taxon>
        <taxon>Salmoninae</taxon>
        <taxon>Oncorhynchus</taxon>
    </lineage>
</organism>
<evidence type="ECO:0000256" key="2">
    <source>
        <dbReference type="ARBA" id="ARBA00022603"/>
    </source>
</evidence>
<keyword evidence="2" id="KW-0489">Methyltransferase</keyword>
<comment type="similarity">
    <text evidence="1">Belongs to the methyltransferase superfamily.</text>
</comment>
<gene>
    <name evidence="7" type="primary">LOC112248765</name>
</gene>
<dbReference type="Ensembl" id="ENSOTST00005061671.2">
    <property type="protein sequence ID" value="ENSOTSP00005056644.2"/>
    <property type="gene ID" value="ENSOTSG00005027363.2"/>
</dbReference>
<reference evidence="7" key="1">
    <citation type="submission" date="2025-08" db="UniProtKB">
        <authorList>
            <consortium name="Ensembl"/>
        </authorList>
    </citation>
    <scope>IDENTIFICATION</scope>
</reference>
<sequence length="209" mass="23950">MSLLTRTTEGFSSTEYWELFFKKRGETAFDWYGDNNKLCGMLLKYIKPRDKILVVGCGNSELSEHLYDVGYRHLTNIDISETVVNHLTFQKVDAIQNPNEDRSYQATLDKGTLVAISSQEEGVLAGRILAEVGWGCEDVELFDRDYNIKSNVYIYTLSHGDGRCDYSIFYHYLFLYCLPLIPSTVFPLSPSLAPSLSLYVFRSCRWEVS</sequence>
<dbReference type="PANTHER" id="PTHR12176:SF78">
    <property type="entry name" value="EEF1A LYSINE AND N-TERMINAL METHYLTRANSFERASE"/>
    <property type="match status" value="1"/>
</dbReference>
<dbReference type="GeneTree" id="ENSGT00510000047399"/>
<dbReference type="AlphaFoldDB" id="A0A8C8H279"/>
<evidence type="ECO:0000256" key="6">
    <source>
        <dbReference type="ARBA" id="ARBA00081503"/>
    </source>
</evidence>
<evidence type="ECO:0000256" key="4">
    <source>
        <dbReference type="ARBA" id="ARBA00023268"/>
    </source>
</evidence>
<dbReference type="Gene3D" id="3.40.50.150">
    <property type="entry name" value="Vaccinia Virus protein VP39"/>
    <property type="match status" value="1"/>
</dbReference>
<reference evidence="7" key="2">
    <citation type="submission" date="2025-09" db="UniProtKB">
        <authorList>
            <consortium name="Ensembl"/>
        </authorList>
    </citation>
    <scope>IDENTIFICATION</scope>
</reference>
<evidence type="ECO:0000313" key="8">
    <source>
        <dbReference type="Proteomes" id="UP000694402"/>
    </source>
</evidence>
<keyword evidence="4" id="KW-0511">Multifunctional enzyme</keyword>
<dbReference type="Proteomes" id="UP000694402">
    <property type="component" value="Unassembled WGS sequence"/>
</dbReference>
<keyword evidence="8" id="KW-1185">Reference proteome</keyword>